<evidence type="ECO:0000256" key="1">
    <source>
        <dbReference type="SAM" id="MobiDB-lite"/>
    </source>
</evidence>
<dbReference type="EMBL" id="JAINDJ010000003">
    <property type="protein sequence ID" value="KAG9453472.1"/>
    <property type="molecule type" value="Genomic_DNA"/>
</dbReference>
<proteinExistence type="predicted"/>
<sequence length="154" mass="16946">MDLLRDISDDDYDSDWEHPRRRRKPPAANGTGKCKSMAKATIVSQPSSVEKSSDQPAILSLPAPKSSSAKKRKVTSAKGAPDATPSVSLEPAKRKLASRPPAHQKKYFSRAISPSHEEPLNPSKARAPLQGIAFRNFLKARYIKAKNTMQKLEV</sequence>
<keyword evidence="3" id="KW-1185">Reference proteome</keyword>
<protein>
    <submittedName>
        <fullName evidence="2">Uncharacterized protein</fullName>
    </submittedName>
</protein>
<comment type="caution">
    <text evidence="2">The sequence shown here is derived from an EMBL/GenBank/DDBJ whole genome shotgun (WGS) entry which is preliminary data.</text>
</comment>
<reference evidence="2 3" key="1">
    <citation type="submission" date="2021-07" db="EMBL/GenBank/DDBJ databases">
        <title>The Aristolochia fimbriata genome: insights into angiosperm evolution, floral development and chemical biosynthesis.</title>
        <authorList>
            <person name="Jiao Y."/>
        </authorList>
    </citation>
    <scope>NUCLEOTIDE SEQUENCE [LARGE SCALE GENOMIC DNA]</scope>
    <source>
        <strain evidence="2">IBCAS-2021</strain>
        <tissue evidence="2">Leaf</tissue>
    </source>
</reference>
<accession>A0AAV7EXA5</accession>
<evidence type="ECO:0000313" key="3">
    <source>
        <dbReference type="Proteomes" id="UP000825729"/>
    </source>
</evidence>
<feature type="compositionally biased region" description="Low complexity" evidence="1">
    <location>
        <begin position="56"/>
        <end position="67"/>
    </location>
</feature>
<evidence type="ECO:0000313" key="2">
    <source>
        <dbReference type="EMBL" id="KAG9453472.1"/>
    </source>
</evidence>
<gene>
    <name evidence="2" type="ORF">H6P81_006376</name>
</gene>
<feature type="region of interest" description="Disordered" evidence="1">
    <location>
        <begin position="1"/>
        <end position="124"/>
    </location>
</feature>
<organism evidence="2 3">
    <name type="scientific">Aristolochia fimbriata</name>
    <name type="common">White veined hardy Dutchman's pipe vine</name>
    <dbReference type="NCBI Taxonomy" id="158543"/>
    <lineage>
        <taxon>Eukaryota</taxon>
        <taxon>Viridiplantae</taxon>
        <taxon>Streptophyta</taxon>
        <taxon>Embryophyta</taxon>
        <taxon>Tracheophyta</taxon>
        <taxon>Spermatophyta</taxon>
        <taxon>Magnoliopsida</taxon>
        <taxon>Magnoliidae</taxon>
        <taxon>Piperales</taxon>
        <taxon>Aristolochiaceae</taxon>
        <taxon>Aristolochia</taxon>
    </lineage>
</organism>
<dbReference type="Proteomes" id="UP000825729">
    <property type="component" value="Unassembled WGS sequence"/>
</dbReference>
<feature type="compositionally biased region" description="Basic residues" evidence="1">
    <location>
        <begin position="94"/>
        <end position="108"/>
    </location>
</feature>
<name>A0AAV7EXA5_ARIFI</name>
<dbReference type="AlphaFoldDB" id="A0AAV7EXA5"/>